<organism evidence="2 4">
    <name type="scientific">Pseudomonas congelans</name>
    <dbReference type="NCBI Taxonomy" id="200452"/>
    <lineage>
        <taxon>Bacteria</taxon>
        <taxon>Pseudomonadati</taxon>
        <taxon>Pseudomonadota</taxon>
        <taxon>Gammaproteobacteria</taxon>
        <taxon>Pseudomonadales</taxon>
        <taxon>Pseudomonadaceae</taxon>
        <taxon>Pseudomonas</taxon>
    </lineage>
</organism>
<keyword evidence="1" id="KW-0732">Signal</keyword>
<evidence type="ECO:0008006" key="6">
    <source>
        <dbReference type="Google" id="ProtNLM"/>
    </source>
</evidence>
<name>A0A0N8R2A0_9PSED</name>
<evidence type="ECO:0000313" key="5">
    <source>
        <dbReference type="Proteomes" id="UP000183042"/>
    </source>
</evidence>
<dbReference type="GO" id="GO:0008081">
    <property type="term" value="F:phosphoric diester hydrolase activity"/>
    <property type="evidence" value="ECO:0007669"/>
    <property type="project" value="InterPro"/>
</dbReference>
<sequence>MNLTALLPTAFALALLNPAYAGSAPPASNLKNNTQQAGHSAQMVLKGTAKHQAGTYENPLQLKDDSSATGLIYALIDSTGRRRFYESRFVGAPAEHELPPLPDGYSDFPTYSIPAVQNESWVYRGTHAGTYADPKIACEATYMGAINKVTETDGWLAFYSTLREEDGRTCITSGLPATPGPNTDWAYIGSTHTPGTFEAPKGDQTVADVTWKGAVHLFKMSDGAEAFYSSKQGGNVSPAWTAPDSRKREDNDYWKYIADRADDAHAGTYEDPKHFNERSHAVGSIYTTLDSKGRRRFYSSSFIGYPADRELGFPPLPDGYVDFSRTTIPAVKNDFWVYRGTHAGTYADPKIACEATYQGAINKVIQTDGVSAFYSTLLEEDGRTCINGGSHTIPFSDSDWRLLASTDTPGTFDRPKGDQTVADFTWKGAIHLFNMANGAEAFYASKRDGTVSPDWTAPAPETREDTAYWAYVTDRNKGVHAGTYEDPKPIDERSNSVDSIYATLDSTGQRRFYSSRFIGYPADRDLGFPPLPDDYDDFSKTPLPAVKNDFWVYRGVHKGTYADPKINCEATYLGAINRIEINPVQSGKERYAFFRTDYEGYGDTCWTPLPSGPASEEGWTYLASNFHLGTSSDPKGDETIADFTWKGAIHLFNMANGAEALYASKQEGTVSPAWTAPRAHTREDTTHWTYIAERNMGVHDGSYDDPKHIDERSDNTETIYATLDSTGQRRLYSSRFTGYPADQEHVFPPLPDDYEDFPGTPTQAIKNDLWIYRGVHAGTYADPKINCEATYRGAINRIEINPDQSGKETYAFFKTDEESDGVTCNKPLPTGTASEEGWTYLAGTAHLGTYSDPKGDETIADFTWKGAIHVFRMAEGLDAHYTPQQDGTVSTTWTRPDPLYRDDTEYWKYINNRTKATFEYPAQGLDPRNLSWIGAVYNFPIDGQPTYFISRFEGLNSAVNPTAPETAESNEFFSYVGPIDQSLGTLEHPKGWHDPTWPGQIHAFNLPDRKVYYEAHFEGFPSERYDSVDDIKADTVNWTYKGESRHAGIYADPKTLEDLTWPGAVHKRDGYFEGSTPLSVYYRSTFLGTAVTLGIDYPQDGLHSDKQWTYLGVSRKAGTFQSPKDDIEVTWPGAVHASRTSGLEPENFFVSKVEGMDYGRPFPPKGQDSEAWKYIGTREHQGTFTNPNTEHNFTWPGAIHMVEERGRLRFLSSTFWGVPPSQQGWEYPKGNTSNEDWTHIGIGLHRGTYGDPKPWDDMTWPGAIHDHFSKAGHLYFIARKQGVPSRMGWSYPSEAVDNEHWLFARAEKYQGTFDEPKEADDDVTRVGAIHRTVDGTGASLYFSSLMQGLPADLGASVPHFSQSTKFFSFIGKSKHEGTEKDPKDWEDLTWKGRIHRYEHANDVFLFAAKATGVPSEKHWDYPTTGISNNHWTFIAESKNQGTYGAPKDWEDITWPGAIHAYSGDGVRRFYAARGNGTPSKENWTYPVGATDNQYWTYLASQKHQGTYADPKELDEPTWPGAIHMSQVEHVRDYYKSRNDGIPSQQGWVYPGGAGSNNNWIYIASATHAGTAADPKSLSEPTWPGEVHLHMDQAGTYFYYTSITEGLPSEDGWDYPAGEASNEHWTYRGTGRHSGMAYDAKDWDEFTWPGALHFSTVNNLRVLFASKNEGVPSQHAWHYPLTASDDANWTFAGGSHAGTFIDPRDWTEPTSPGAQHVILRDRIPYFYTAKFTGTAPAHNWYFPVGEVDNDHWTYAGKHYGTFDSPRTSTEQVWPGAITLLANAGGQHYYEARKDGKPADAGWPLPADNSSNEYWIDKGIHAGTLADPKDWDEVTWPGAIHRYIQPDRTYFYTAQVAGLPSAHYWYYPSGSTSNAWWTPFADWEQTAPGINDFSRPFNQYTWATAHNAYLNSIKEQLERGIRGFMLDLYPRTRDDGTPFIKLCHGWDEDDCYQVNSLNDELVKTLNDVYLPFLKANPSAVITLMLESYVERELFEHELEQVSPEFLSMVFDTADYSTARWPILGDIIRKNKRVIILADKTELTGKLEINGLDVRILKNTDIAVENTYNLGLVTNHDWACETRDMGHPLETVQAPNSKGWPPLFVMNQIHAFASSAAHAGDVDNNLTWLQHRVLDNCMPKANKYPNYIAVDYNQTGDTIPYAAALSQGGIYLYEKANADRSGDTVCVLPSLHDYSLRLPAHGCENDEVRSVQLAGVARGTRITLYDSPDGKKSDDFVYIDVKKTMPINTFVTINSLERSFSDDQVTVTALRNNGIDGKVSRIIVGASPADSDFSGAEIVFHEGNGATENTVCTVPFAKHDQFKMGAGNNPYGCDNDEIKSATIVRAKKGSQFSLTGNPDGTFDQGITYVTMMQDIIVPHVIPSFDEAYNDGFIKVEVTHWGSMDGKSSYGYFQPLQ</sequence>
<feature type="chain" id="PRO_5006030409" description="PI-PLC X phosphodiestherase-like domain protein" evidence="1">
    <location>
        <begin position="22"/>
        <end position="2413"/>
    </location>
</feature>
<accession>A0A0N8R2A0</accession>
<evidence type="ECO:0000256" key="1">
    <source>
        <dbReference type="SAM" id="SignalP"/>
    </source>
</evidence>
<dbReference type="RefSeq" id="WP_054993033.1">
    <property type="nucleotide sequence ID" value="NZ_FNJH01000001.1"/>
</dbReference>
<dbReference type="PATRIC" id="fig|200452.3.peg.2820"/>
<dbReference type="Gene3D" id="3.30.160.280">
    <property type="match status" value="1"/>
</dbReference>
<protein>
    <recommendedName>
        <fullName evidence="6">PI-PLC X phosphodiestherase-like domain protein</fullName>
    </recommendedName>
</protein>
<evidence type="ECO:0000313" key="4">
    <source>
        <dbReference type="Proteomes" id="UP000050411"/>
    </source>
</evidence>
<comment type="caution">
    <text evidence="2">The sequence shown here is derived from an EMBL/GenBank/DDBJ whole genome shotgun (WGS) entry which is preliminary data.</text>
</comment>
<dbReference type="Proteomes" id="UP000183042">
    <property type="component" value="Unassembled WGS sequence"/>
</dbReference>
<dbReference type="EMBL" id="LJQB01000027">
    <property type="protein sequence ID" value="KPW86206.1"/>
    <property type="molecule type" value="Genomic_DNA"/>
</dbReference>
<dbReference type="Pfam" id="PF26178">
    <property type="entry name" value="PI-PLC_cat"/>
    <property type="match status" value="1"/>
</dbReference>
<dbReference type="Proteomes" id="UP000050411">
    <property type="component" value="Unassembled WGS sequence"/>
</dbReference>
<feature type="signal peptide" evidence="1">
    <location>
        <begin position="1"/>
        <end position="21"/>
    </location>
</feature>
<dbReference type="EMBL" id="FNJH01000001">
    <property type="protein sequence ID" value="SDO40831.1"/>
    <property type="molecule type" value="Genomic_DNA"/>
</dbReference>
<dbReference type="GeneID" id="65073544"/>
<dbReference type="PANTHER" id="PTHR13593">
    <property type="match status" value="1"/>
</dbReference>
<dbReference type="PANTHER" id="PTHR13593:SF140">
    <property type="entry name" value="PLC-LIKE PHOSPHODIESTERASE"/>
    <property type="match status" value="1"/>
</dbReference>
<keyword evidence="5" id="KW-1185">Reference proteome</keyword>
<gene>
    <name evidence="2" type="ORF">ALO92_02332</name>
    <name evidence="3" type="ORF">SAMN05216596_101276</name>
</gene>
<dbReference type="SUPFAM" id="SSF51695">
    <property type="entry name" value="PLC-like phosphodiesterases"/>
    <property type="match status" value="1"/>
</dbReference>
<dbReference type="InterPro" id="IPR017946">
    <property type="entry name" value="PLC-like_Pdiesterase_TIM-brl"/>
</dbReference>
<dbReference type="InterPro" id="IPR051057">
    <property type="entry name" value="PI-PLC_domain"/>
</dbReference>
<reference evidence="2 4" key="1">
    <citation type="submission" date="2015-09" db="EMBL/GenBank/DDBJ databases">
        <title>Genome announcement of multiple Pseudomonas syringae strains.</title>
        <authorList>
            <person name="Thakur S."/>
            <person name="Wang P.W."/>
            <person name="Gong Y."/>
            <person name="Weir B.S."/>
            <person name="Guttman D.S."/>
        </authorList>
    </citation>
    <scope>NUCLEOTIDE SEQUENCE [LARGE SCALE GENOMIC DNA]</scope>
    <source>
        <strain evidence="2 4">ICMP19117</strain>
    </source>
</reference>
<evidence type="ECO:0000313" key="3">
    <source>
        <dbReference type="EMBL" id="SDO40831.1"/>
    </source>
</evidence>
<evidence type="ECO:0000313" key="2">
    <source>
        <dbReference type="EMBL" id="KPW86206.1"/>
    </source>
</evidence>
<dbReference type="GO" id="GO:0006629">
    <property type="term" value="P:lipid metabolic process"/>
    <property type="evidence" value="ECO:0007669"/>
    <property type="project" value="InterPro"/>
</dbReference>
<dbReference type="Gene3D" id="3.20.20.190">
    <property type="entry name" value="Phosphatidylinositol (PI) phosphodiesterase"/>
    <property type="match status" value="1"/>
</dbReference>
<reference evidence="3 5" key="2">
    <citation type="submission" date="2016-10" db="EMBL/GenBank/DDBJ databases">
        <authorList>
            <person name="Varghese N."/>
            <person name="Submissions S."/>
        </authorList>
    </citation>
    <scope>NUCLEOTIDE SEQUENCE [LARGE SCALE GENOMIC DNA]</scope>
    <source>
        <strain evidence="3 5">DSM 14939</strain>
    </source>
</reference>
<proteinExistence type="predicted"/>